<comment type="caution">
    <text evidence="10">The sequence shown here is derived from an EMBL/GenBank/DDBJ whole genome shotgun (WGS) entry which is preliminary data.</text>
</comment>
<proteinExistence type="inferred from homology"/>
<accession>A0A212FJ97</accession>
<name>A0A212FJ97_DANPL</name>
<dbReference type="PANTHER" id="PTHR23061:SF12">
    <property type="entry name" value="DNA POLYMERASE ALPHA SUBUNIT B"/>
    <property type="match status" value="1"/>
</dbReference>
<evidence type="ECO:0000313" key="10">
    <source>
        <dbReference type="EMBL" id="OWR53813.1"/>
    </source>
</evidence>
<dbReference type="InterPro" id="IPR013627">
    <property type="entry name" value="Pol_alpha_B_N"/>
</dbReference>
<evidence type="ECO:0000256" key="2">
    <source>
        <dbReference type="ARBA" id="ARBA00007299"/>
    </source>
</evidence>
<evidence type="ECO:0000256" key="6">
    <source>
        <dbReference type="PIRNR" id="PIRNR018300"/>
    </source>
</evidence>
<reference evidence="10 11" key="1">
    <citation type="journal article" date="2011" name="Cell">
        <title>The monarch butterfly genome yields insights into long-distance migration.</title>
        <authorList>
            <person name="Zhan S."/>
            <person name="Merlin C."/>
            <person name="Boore J.L."/>
            <person name="Reppert S.M."/>
        </authorList>
    </citation>
    <scope>NUCLEOTIDE SEQUENCE [LARGE SCALE GENOMIC DNA]</scope>
    <source>
        <strain evidence="10">F-2</strain>
    </source>
</reference>
<dbReference type="Pfam" id="PF22062">
    <property type="entry name" value="OB_DPOA2"/>
    <property type="match status" value="1"/>
</dbReference>
<dbReference type="GO" id="GO:0005658">
    <property type="term" value="C:alpha DNA polymerase:primase complex"/>
    <property type="evidence" value="ECO:0007669"/>
    <property type="project" value="TreeGrafter"/>
</dbReference>
<evidence type="ECO:0000259" key="7">
    <source>
        <dbReference type="Pfam" id="PF04042"/>
    </source>
</evidence>
<comment type="subcellular location">
    <subcellularLocation>
        <location evidence="1 6">Nucleus</location>
    </subcellularLocation>
</comment>
<dbReference type="PANTHER" id="PTHR23061">
    <property type="entry name" value="DNA POLYMERASE 2 ALPHA 70 KDA SUBUNIT"/>
    <property type="match status" value="1"/>
</dbReference>
<dbReference type="GO" id="GO:0006270">
    <property type="term" value="P:DNA replication initiation"/>
    <property type="evidence" value="ECO:0007669"/>
    <property type="project" value="TreeGrafter"/>
</dbReference>
<organism evidence="10 11">
    <name type="scientific">Danaus plexippus plexippus</name>
    <dbReference type="NCBI Taxonomy" id="278856"/>
    <lineage>
        <taxon>Eukaryota</taxon>
        <taxon>Metazoa</taxon>
        <taxon>Ecdysozoa</taxon>
        <taxon>Arthropoda</taxon>
        <taxon>Hexapoda</taxon>
        <taxon>Insecta</taxon>
        <taxon>Pterygota</taxon>
        <taxon>Neoptera</taxon>
        <taxon>Endopterygota</taxon>
        <taxon>Lepidoptera</taxon>
        <taxon>Glossata</taxon>
        <taxon>Ditrysia</taxon>
        <taxon>Papilionoidea</taxon>
        <taxon>Nymphalidae</taxon>
        <taxon>Danainae</taxon>
        <taxon>Danaini</taxon>
        <taxon>Danaina</taxon>
        <taxon>Danaus</taxon>
        <taxon>Danaus</taxon>
    </lineage>
</organism>
<comment type="similarity">
    <text evidence="2 6">Belongs to the DNA polymerase alpha subunit B family.</text>
</comment>
<evidence type="ECO:0000256" key="1">
    <source>
        <dbReference type="ARBA" id="ARBA00004123"/>
    </source>
</evidence>
<dbReference type="PIRSF" id="PIRSF018300">
    <property type="entry name" value="DNA_pol_alph_2"/>
    <property type="match status" value="1"/>
</dbReference>
<dbReference type="InterPro" id="IPR016722">
    <property type="entry name" value="DNA_pol_alpha_bsu"/>
</dbReference>
<dbReference type="InterPro" id="IPR007185">
    <property type="entry name" value="DNA_pol_a/d/e_bsu"/>
</dbReference>
<keyword evidence="11" id="KW-1185">Reference proteome</keyword>
<feature type="domain" description="DNA polymerase alpha subunit B N-terminal" evidence="8">
    <location>
        <begin position="7"/>
        <end position="72"/>
    </location>
</feature>
<evidence type="ECO:0000259" key="8">
    <source>
        <dbReference type="Pfam" id="PF08418"/>
    </source>
</evidence>
<dbReference type="OrthoDB" id="336885at2759"/>
<dbReference type="Gene3D" id="1.10.8.530">
    <property type="entry name" value="DNA polymerase alpha-primase, subunit B, N-terminal domain"/>
    <property type="match status" value="1"/>
</dbReference>
<dbReference type="Gene3D" id="3.60.21.60">
    <property type="match status" value="2"/>
</dbReference>
<dbReference type="Pfam" id="PF04042">
    <property type="entry name" value="DNA_pol_E_B"/>
    <property type="match status" value="1"/>
</dbReference>
<dbReference type="eggNOG" id="KOG1625">
    <property type="taxonomic scope" value="Eukaryota"/>
</dbReference>
<keyword evidence="4 6" id="KW-0235">DNA replication</keyword>
<dbReference type="Proteomes" id="UP000007151">
    <property type="component" value="Unassembled WGS sequence"/>
</dbReference>
<gene>
    <name evidence="10" type="ORF">KGM_204200</name>
</gene>
<dbReference type="InterPro" id="IPR054300">
    <property type="entry name" value="OB_DPOA2"/>
</dbReference>
<dbReference type="AlphaFoldDB" id="A0A212FJ97"/>
<dbReference type="STRING" id="278856.A0A212FJ97"/>
<dbReference type="KEGG" id="dpl:KGM_204200"/>
<feature type="domain" description="DNA polymerase alpha/delta/epsilon subunit B" evidence="7">
    <location>
        <begin position="338"/>
        <end position="540"/>
    </location>
</feature>
<keyword evidence="5 6" id="KW-0539">Nucleus</keyword>
<evidence type="ECO:0000256" key="5">
    <source>
        <dbReference type="ARBA" id="ARBA00023242"/>
    </source>
</evidence>
<feature type="domain" description="DNA polymerase alpha subunit B OB" evidence="9">
    <location>
        <begin position="212"/>
        <end position="313"/>
    </location>
</feature>
<dbReference type="FunCoup" id="A0A212FJ97">
    <property type="interactions" value="1099"/>
</dbReference>
<evidence type="ECO:0000313" key="11">
    <source>
        <dbReference type="Proteomes" id="UP000007151"/>
    </source>
</evidence>
<evidence type="ECO:0000256" key="3">
    <source>
        <dbReference type="ARBA" id="ARBA00018596"/>
    </source>
</evidence>
<evidence type="ECO:0000259" key="9">
    <source>
        <dbReference type="Pfam" id="PF22062"/>
    </source>
</evidence>
<dbReference type="EMBL" id="AGBW02008295">
    <property type="protein sequence ID" value="OWR53813.1"/>
    <property type="molecule type" value="Genomic_DNA"/>
</dbReference>
<evidence type="ECO:0000256" key="4">
    <source>
        <dbReference type="ARBA" id="ARBA00022705"/>
    </source>
</evidence>
<protein>
    <recommendedName>
        <fullName evidence="3 6">DNA polymerase alpha subunit B</fullName>
    </recommendedName>
</protein>
<sequence>MATEELVTEQFKFLGIEVSKEVLSKCVSICTEYDVDAETFIEQWMAFSLTTLNGASPTLDNLELLEKREFSKRSASRLTAVANEVTHSSTGRSLTVYGAPVAKQSENELLSNYMTTTPKRIKIECETGPKQNELHPATYSPKVEHSVKYTSRTNQGTVVHSFGEDKLVEVITNTTALDNLLELNIVQVPNDDGELYNKAKYGFELLHEKASVFDNHIRYISQCIMKKNGFSETVSVRHKTQTEVLVAGRIECDADARLNSKSVILQGTWEDSLSQTVPLDLDSVQQYSLFPGQVVVVRGINPRGNKFVARELFCDAARPVPDPTSDITNTLKGTLSMVVAAGPYTTSNNMSYEPLKDFIAYLNTHKPHVVIMTGPFVDCEHEKVKDNSMAETYKSFFDKLIDSLADIGNTSPFTKIYIVSSHKDAFHVNIYPTPPYSSRKKYPNIQFLPDPSTLNINGYIVGITSYDVLMSINQEEISHGSVGDKLSRLSGHVLRQQCYYPTAGSLGSLAADGSLWAAHAQLPATPHILVVPSNFRYFVKEVNGCIVINPEHLSKGAGGGTFARLVVRPPTEDKTNSNIAAQIVRI</sequence>
<dbReference type="GO" id="GO:0003677">
    <property type="term" value="F:DNA binding"/>
    <property type="evidence" value="ECO:0007669"/>
    <property type="project" value="InterPro"/>
</dbReference>
<comment type="function">
    <text evidence="6">Accessory subunit of the DNA polymerase alpha complex (also known as the alpha DNA polymerase-primase complex) which plays an essential role in the initiation of DNA synthesis.</text>
</comment>
<dbReference type="InterPro" id="IPR043034">
    <property type="entry name" value="DNA_pol_alpha_B_N_sf"/>
</dbReference>
<dbReference type="Pfam" id="PF08418">
    <property type="entry name" value="Pol_alpha_B_N"/>
    <property type="match status" value="1"/>
</dbReference>